<proteinExistence type="predicted"/>
<accession>A0A5M3TCB9</accession>
<dbReference type="Proteomes" id="UP000326169">
    <property type="component" value="Unassembled WGS sequence"/>
</dbReference>
<evidence type="ECO:0000313" key="2">
    <source>
        <dbReference type="Proteomes" id="UP000326169"/>
    </source>
</evidence>
<comment type="caution">
    <text evidence="1">The sequence shown here is derived from an EMBL/GenBank/DDBJ whole genome shotgun (WGS) entry which is preliminary data.</text>
</comment>
<reference evidence="1 2" key="1">
    <citation type="journal article" date="2019" name="J Genomics">
        <title>The Draft Genome of a Hydrogen-producing Cyanobacterium, Arthrospira platensis NIES-46.</title>
        <authorList>
            <person name="Suzuki S."/>
            <person name="Yamaguchi H."/>
            <person name="Kawachi M."/>
        </authorList>
    </citation>
    <scope>NUCLEOTIDE SEQUENCE [LARGE SCALE GENOMIC DNA]</scope>
    <source>
        <strain evidence="1 2">NIES-46</strain>
    </source>
</reference>
<organism evidence="1 2">
    <name type="scientific">Limnospira platensis NIES-46</name>
    <dbReference type="NCBI Taxonomy" id="1236695"/>
    <lineage>
        <taxon>Bacteria</taxon>
        <taxon>Bacillati</taxon>
        <taxon>Cyanobacteriota</taxon>
        <taxon>Cyanophyceae</taxon>
        <taxon>Oscillatoriophycideae</taxon>
        <taxon>Oscillatoriales</taxon>
        <taxon>Sirenicapillariaceae</taxon>
        <taxon>Limnospira</taxon>
    </lineage>
</organism>
<dbReference type="EMBL" id="BIMW01000138">
    <property type="protein sequence ID" value="GCE95536.1"/>
    <property type="molecule type" value="Genomic_DNA"/>
</dbReference>
<dbReference type="RefSeq" id="WP_006617191.1">
    <property type="nucleotide sequence ID" value="NZ_BIMW01000138.1"/>
</dbReference>
<keyword evidence="2" id="KW-1185">Reference proteome</keyword>
<protein>
    <submittedName>
        <fullName evidence="1">Uncharacterized protein</fullName>
    </submittedName>
</protein>
<dbReference type="GeneID" id="301684382"/>
<name>A0A5M3TCB9_LIMPL</name>
<gene>
    <name evidence="1" type="ORF">NIES46_36020</name>
</gene>
<sequence>MDMLAEQVMTLTNKVDALYEVVMQLRGNIPRDDYGFSEMFSSTRTDEEALTDTCVVMEEADIDAPQHNGRLYAVPCQSIPVKGEDYQGTHKDILSDDYYVNSSTMVSKETMLSADVQIQRLTAQLTAAYNRIAALEEQLLSKRMRA</sequence>
<evidence type="ECO:0000313" key="1">
    <source>
        <dbReference type="EMBL" id="GCE95536.1"/>
    </source>
</evidence>